<evidence type="ECO:0000313" key="1">
    <source>
        <dbReference type="EMBL" id="WIV19385.1"/>
    </source>
</evidence>
<dbReference type="InterPro" id="IPR025906">
    <property type="entry name" value="YjfB_motility"/>
</dbReference>
<name>A0ABY8X1T7_9BACL</name>
<dbReference type="EMBL" id="CP127162">
    <property type="protein sequence ID" value="WIV19385.1"/>
    <property type="molecule type" value="Genomic_DNA"/>
</dbReference>
<dbReference type="Proteomes" id="UP001236415">
    <property type="component" value="Chromosome"/>
</dbReference>
<gene>
    <name evidence="1" type="ORF">QPK24_00875</name>
</gene>
<reference evidence="1 2" key="1">
    <citation type="submission" date="2023-06" db="EMBL/GenBank/DDBJ databases">
        <title>Paenibacillus polygonum sp. nov., an endophytic bacterium, isolated from Polygonum lapathifolium L. in Nanji Wetland National Nature Reserve, South of Poyang Lake, Jiangxi Province, China.</title>
        <authorList>
            <person name="Yu Z."/>
        </authorList>
    </citation>
    <scope>NUCLEOTIDE SEQUENCE [LARGE SCALE GENOMIC DNA]</scope>
    <source>
        <strain evidence="1 2">C31</strain>
    </source>
</reference>
<organism evidence="1 2">
    <name type="scientific">Paenibacillus polygoni</name>
    <dbReference type="NCBI Taxonomy" id="3050112"/>
    <lineage>
        <taxon>Bacteria</taxon>
        <taxon>Bacillati</taxon>
        <taxon>Bacillota</taxon>
        <taxon>Bacilli</taxon>
        <taxon>Bacillales</taxon>
        <taxon>Paenibacillaceae</taxon>
        <taxon>Paenibacillus</taxon>
    </lineage>
</organism>
<keyword evidence="2" id="KW-1185">Reference proteome</keyword>
<dbReference type="Pfam" id="PF14070">
    <property type="entry name" value="YjfB_motility"/>
    <property type="match status" value="1"/>
</dbReference>
<sequence>MDIAALSMAMSQASVQQAASLQVLGMAKNQTEMNGQQMVQLLNSAVPAPHPTSGSIIDIKV</sequence>
<evidence type="ECO:0000313" key="2">
    <source>
        <dbReference type="Proteomes" id="UP001236415"/>
    </source>
</evidence>
<proteinExistence type="predicted"/>
<accession>A0ABY8X1T7</accession>
<protein>
    <submittedName>
        <fullName evidence="1">YjfB family protein</fullName>
    </submittedName>
</protein>
<dbReference type="RefSeq" id="WP_285745439.1">
    <property type="nucleotide sequence ID" value="NZ_CP127162.1"/>
</dbReference>